<dbReference type="PANTHER" id="PTHR11659:SF0">
    <property type="entry name" value="GLUTAMYL-TRNA(GLN) AMIDOTRANSFERASE SUBUNIT B, MITOCHONDRIAL"/>
    <property type="match status" value="1"/>
</dbReference>
<dbReference type="GO" id="GO:0005524">
    <property type="term" value="F:ATP binding"/>
    <property type="evidence" value="ECO:0007669"/>
    <property type="project" value="UniProtKB-KW"/>
</dbReference>
<evidence type="ECO:0000313" key="7">
    <source>
        <dbReference type="EMBL" id="NLF91258.1"/>
    </source>
</evidence>
<dbReference type="EMBL" id="JAAYYP010000279">
    <property type="protein sequence ID" value="NLF91258.1"/>
    <property type="molecule type" value="Genomic_DNA"/>
</dbReference>
<evidence type="ECO:0000256" key="5">
    <source>
        <dbReference type="ARBA" id="ARBA00022917"/>
    </source>
</evidence>
<dbReference type="GO" id="GO:0006412">
    <property type="term" value="P:translation"/>
    <property type="evidence" value="ECO:0007669"/>
    <property type="project" value="UniProtKB-KW"/>
</dbReference>
<evidence type="ECO:0000259" key="6">
    <source>
        <dbReference type="Pfam" id="PF02934"/>
    </source>
</evidence>
<dbReference type="AlphaFoldDB" id="A0A847HCW8"/>
<dbReference type="GO" id="GO:0070681">
    <property type="term" value="P:glutaminyl-tRNAGln biosynthesis via transamidation"/>
    <property type="evidence" value="ECO:0007669"/>
    <property type="project" value="TreeGrafter"/>
</dbReference>
<evidence type="ECO:0000256" key="4">
    <source>
        <dbReference type="ARBA" id="ARBA00022840"/>
    </source>
</evidence>
<keyword evidence="5" id="KW-0648">Protein biosynthesis</keyword>
<dbReference type="GO" id="GO:0050567">
    <property type="term" value="F:glutaminyl-tRNA synthase (glutamine-hydrolyzing) activity"/>
    <property type="evidence" value="ECO:0007669"/>
    <property type="project" value="TreeGrafter"/>
</dbReference>
<keyword evidence="4" id="KW-0067">ATP-binding</keyword>
<accession>A0A847HCW8</accession>
<gene>
    <name evidence="7" type="ORF">GX570_07940</name>
</gene>
<feature type="domain" description="Aspartyl/Glutamyl-tRNA(Gln) amidotransferase subunit B/E catalytic" evidence="6">
    <location>
        <begin position="21"/>
        <end position="149"/>
    </location>
</feature>
<comment type="caution">
    <text evidence="7">The sequence shown here is derived from an EMBL/GenBank/DDBJ whole genome shotgun (WGS) entry which is preliminary data.</text>
</comment>
<organism evidence="7 8">
    <name type="scientific">Corynebacterium marinum</name>
    <dbReference type="NCBI Taxonomy" id="349751"/>
    <lineage>
        <taxon>Bacteria</taxon>
        <taxon>Bacillati</taxon>
        <taxon>Actinomycetota</taxon>
        <taxon>Actinomycetes</taxon>
        <taxon>Mycobacteriales</taxon>
        <taxon>Corynebacteriaceae</taxon>
        <taxon>Corynebacterium</taxon>
    </lineage>
</organism>
<dbReference type="PANTHER" id="PTHR11659">
    <property type="entry name" value="GLUTAMYL-TRNA GLN AMIDOTRANSFERASE SUBUNIT B MITOCHONDRIAL AND PROKARYOTIC PET112-RELATED"/>
    <property type="match status" value="1"/>
</dbReference>
<protein>
    <recommendedName>
        <fullName evidence="1">Aspartyl/glutamyl-tRNA(Asn/Gln) amidotransferase subunit B</fullName>
    </recommendedName>
</protein>
<keyword evidence="2" id="KW-0436">Ligase</keyword>
<dbReference type="Pfam" id="PF02934">
    <property type="entry name" value="GatB_N"/>
    <property type="match status" value="1"/>
</dbReference>
<evidence type="ECO:0000256" key="3">
    <source>
        <dbReference type="ARBA" id="ARBA00022741"/>
    </source>
</evidence>
<evidence type="ECO:0000256" key="1">
    <source>
        <dbReference type="ARBA" id="ARBA00016923"/>
    </source>
</evidence>
<name>A0A847HCW8_9CORY</name>
<dbReference type="InterPro" id="IPR017959">
    <property type="entry name" value="Asn/Gln-tRNA_amidoTrfase_suB/E"/>
</dbReference>
<dbReference type="InterPro" id="IPR006075">
    <property type="entry name" value="Asn/Gln-tRNA_Trfase_suB/E_cat"/>
</dbReference>
<dbReference type="SUPFAM" id="SSF55931">
    <property type="entry name" value="Glutamine synthetase/guanido kinase"/>
    <property type="match status" value="1"/>
</dbReference>
<proteinExistence type="predicted"/>
<feature type="non-terminal residue" evidence="7">
    <location>
        <position position="154"/>
    </location>
</feature>
<dbReference type="InterPro" id="IPR014746">
    <property type="entry name" value="Gln_synth/guanido_kin_cat_dom"/>
</dbReference>
<sequence>MTAAIHELMDFDEVLETFDPVMGLEVHVELATETKMFSASSAHFGAEPNSNVDPVSLGLPGALPVVNAKGVEWAIKIGLALNCSIAESSRFARKNYFYPDQPKGYQISQYDEPIAYDGYLDIVLDDGTDWRIEIERAHMEEDTGKLTHVGGQSG</sequence>
<evidence type="ECO:0000313" key="8">
    <source>
        <dbReference type="Proteomes" id="UP000523614"/>
    </source>
</evidence>
<keyword evidence="3" id="KW-0547">Nucleotide-binding</keyword>
<dbReference type="Proteomes" id="UP000523614">
    <property type="component" value="Unassembled WGS sequence"/>
</dbReference>
<dbReference type="GO" id="GO:0016740">
    <property type="term" value="F:transferase activity"/>
    <property type="evidence" value="ECO:0007669"/>
    <property type="project" value="UniProtKB-KW"/>
</dbReference>
<keyword evidence="7" id="KW-0808">Transferase</keyword>
<reference evidence="7 8" key="1">
    <citation type="journal article" date="2020" name="Biotechnol. Biofuels">
        <title>New insights from the biogas microbiome by comprehensive genome-resolved metagenomics of nearly 1600 species originating from multiple anaerobic digesters.</title>
        <authorList>
            <person name="Campanaro S."/>
            <person name="Treu L."/>
            <person name="Rodriguez-R L.M."/>
            <person name="Kovalovszki A."/>
            <person name="Ziels R.M."/>
            <person name="Maus I."/>
            <person name="Zhu X."/>
            <person name="Kougias P.G."/>
            <person name="Basile A."/>
            <person name="Luo G."/>
            <person name="Schluter A."/>
            <person name="Konstantinidis K.T."/>
            <person name="Angelidaki I."/>
        </authorList>
    </citation>
    <scope>NUCLEOTIDE SEQUENCE [LARGE SCALE GENOMIC DNA]</scope>
    <source>
        <strain evidence="7">AS06rmzACSIP_235</strain>
    </source>
</reference>
<evidence type="ECO:0000256" key="2">
    <source>
        <dbReference type="ARBA" id="ARBA00022598"/>
    </source>
</evidence>